<comment type="caution">
    <text evidence="1">The sequence shown here is derived from an EMBL/GenBank/DDBJ whole genome shotgun (WGS) entry which is preliminary data.</text>
</comment>
<dbReference type="GO" id="GO:0006355">
    <property type="term" value="P:regulation of DNA-templated transcription"/>
    <property type="evidence" value="ECO:0007669"/>
    <property type="project" value="InterPro"/>
</dbReference>
<dbReference type="InterPro" id="IPR016032">
    <property type="entry name" value="Sig_transdc_resp-reg_C-effctor"/>
</dbReference>
<reference evidence="1 2" key="1">
    <citation type="submission" date="2018-04" db="EMBL/GenBank/DDBJ databases">
        <title>Cupriavidus necator CR12 genome sequencing and assembly.</title>
        <authorList>
            <person name="Ben Fekih I."/>
            <person name="Mazhar H.S."/>
            <person name="Bello S.K."/>
            <person name="Rensing C."/>
        </authorList>
    </citation>
    <scope>NUCLEOTIDE SEQUENCE [LARGE SCALE GENOMIC DNA]</scope>
    <source>
        <strain evidence="1 2">CR12</strain>
    </source>
</reference>
<name>A0A367PE14_CUPNE</name>
<dbReference type="RefSeq" id="WP_114133942.1">
    <property type="nucleotide sequence ID" value="NZ_CP068434.1"/>
</dbReference>
<sequence>MSDTQMHDTIRALYEGIFDADAWQRSLGALCQASGSTHAHLLVLDTVNERVLVSQEVNPMPEAVAAYSEQYVAIDPALPFARRMSVGNWYIDSRELGVPAMRRSPFYGEFLRQFEQSSVMACLIERQPHYDVFLSLQRPHGHDHYSPEDARALDWAIPHVRQAMALRDRTHQVSALAHASAQLMERLPFGVIVFRDDGKPLLANSIGEAWVRRLLPAVSVETSAMAPPAAAVREEADWQLSRPFAEALRAACNPANPQPAQALRAADSAGREAQVVLLPLPPAHHLAMDWQRPSVLVAIHEPGTAPMTLPAVLRDLYGLTPAETRLALQLSSGIGLPEACELIGIRRETGRTQLKAIFTKTATGTQAQLAHLLTKLGVRA</sequence>
<dbReference type="Proteomes" id="UP000253501">
    <property type="component" value="Unassembled WGS sequence"/>
</dbReference>
<dbReference type="GO" id="GO:0003677">
    <property type="term" value="F:DNA binding"/>
    <property type="evidence" value="ECO:0007669"/>
    <property type="project" value="InterPro"/>
</dbReference>
<organism evidence="1 2">
    <name type="scientific">Cupriavidus necator</name>
    <name type="common">Alcaligenes eutrophus</name>
    <name type="synonym">Ralstonia eutropha</name>
    <dbReference type="NCBI Taxonomy" id="106590"/>
    <lineage>
        <taxon>Bacteria</taxon>
        <taxon>Pseudomonadati</taxon>
        <taxon>Pseudomonadota</taxon>
        <taxon>Betaproteobacteria</taxon>
        <taxon>Burkholderiales</taxon>
        <taxon>Burkholderiaceae</taxon>
        <taxon>Cupriavidus</taxon>
    </lineage>
</organism>
<gene>
    <name evidence="1" type="ORF">DDK22_23000</name>
</gene>
<evidence type="ECO:0000313" key="1">
    <source>
        <dbReference type="EMBL" id="RCJ06110.1"/>
    </source>
</evidence>
<evidence type="ECO:0000313" key="2">
    <source>
        <dbReference type="Proteomes" id="UP000253501"/>
    </source>
</evidence>
<dbReference type="AlphaFoldDB" id="A0A367PE14"/>
<dbReference type="SUPFAM" id="SSF46894">
    <property type="entry name" value="C-terminal effector domain of the bipartite response regulators"/>
    <property type="match status" value="1"/>
</dbReference>
<protein>
    <submittedName>
        <fullName evidence="1">Helix-turn-helix transcriptional regulator</fullName>
    </submittedName>
</protein>
<proteinExistence type="predicted"/>
<dbReference type="EMBL" id="QDHA01000056">
    <property type="protein sequence ID" value="RCJ06110.1"/>
    <property type="molecule type" value="Genomic_DNA"/>
</dbReference>
<accession>A0A367PE14</accession>